<evidence type="ECO:0000313" key="3">
    <source>
        <dbReference type="EMBL" id="KPV76969.1"/>
    </source>
</evidence>
<dbReference type="GO" id="GO:0006325">
    <property type="term" value="P:chromatin organization"/>
    <property type="evidence" value="ECO:0007669"/>
    <property type="project" value="TreeGrafter"/>
</dbReference>
<proteinExistence type="predicted"/>
<dbReference type="PANTHER" id="PTHR12722">
    <property type="entry name" value="XAP-5 PROTEIN-RELATED"/>
    <property type="match status" value="1"/>
</dbReference>
<dbReference type="STRING" id="578459.A0A194S8S0"/>
<keyword evidence="4" id="KW-1185">Reference proteome</keyword>
<dbReference type="OrthoDB" id="1562195at2759"/>
<evidence type="ECO:0000256" key="1">
    <source>
        <dbReference type="SAM" id="MobiDB-lite"/>
    </source>
</evidence>
<dbReference type="RefSeq" id="XP_018273018.1">
    <property type="nucleotide sequence ID" value="XM_018413193.1"/>
</dbReference>
<dbReference type="Proteomes" id="UP000053890">
    <property type="component" value="Unassembled WGS sequence"/>
</dbReference>
<dbReference type="InterPro" id="IPR007005">
    <property type="entry name" value="XAP5"/>
</dbReference>
<feature type="region of interest" description="Disordered" evidence="1">
    <location>
        <begin position="70"/>
        <end position="133"/>
    </location>
</feature>
<gene>
    <name evidence="3" type="ORF">RHOBADRAFT_34430</name>
</gene>
<dbReference type="InterPro" id="IPR048337">
    <property type="entry name" value="FAM50A/XAP5_C"/>
</dbReference>
<evidence type="ECO:0000313" key="4">
    <source>
        <dbReference type="Proteomes" id="UP000053890"/>
    </source>
</evidence>
<dbReference type="AlphaFoldDB" id="A0A194S8S0"/>
<accession>A0A194S8S0</accession>
<dbReference type="PANTHER" id="PTHR12722:SF0">
    <property type="entry name" value="PROTEIN FAM50A"/>
    <property type="match status" value="1"/>
</dbReference>
<dbReference type="OMA" id="DFIWVFL"/>
<feature type="domain" description="FAM50A/XAP5 C-terminal" evidence="2">
    <location>
        <begin position="183"/>
        <end position="319"/>
    </location>
</feature>
<name>A0A194S8S0_RHOGW</name>
<reference evidence="3 4" key="1">
    <citation type="journal article" date="2015" name="Front. Microbiol.">
        <title>Genome sequence of the plant growth promoting endophytic yeast Rhodotorula graminis WP1.</title>
        <authorList>
            <person name="Firrincieli A."/>
            <person name="Otillar R."/>
            <person name="Salamov A."/>
            <person name="Schmutz J."/>
            <person name="Khan Z."/>
            <person name="Redman R.S."/>
            <person name="Fleck N.D."/>
            <person name="Lindquist E."/>
            <person name="Grigoriev I.V."/>
            <person name="Doty S.L."/>
        </authorList>
    </citation>
    <scope>NUCLEOTIDE SEQUENCE [LARGE SCALE GENOMIC DNA]</scope>
    <source>
        <strain evidence="3 4">WP1</strain>
    </source>
</reference>
<sequence>MSAQEAMKLAKLEKKRKAMMDEFAAQREDLAAQRNRTGSDRFTVKTDGVEETLKHKTYGLVQLSDFKETRQQLEEQARQEAAGTAEVKDEERKVKKKKKEKGKVKLSFAGDDGDEEEEQSFKPKSKTFVEDDTASAAKRAKLGKNPSVDTHFLPDRNREEIERLERDELRKKWLKMQEDMKQEEIEITYSYWDGSGHRKVVVCKKGDSIAQFLDKCRAQFPELRAISVDNLMYIKEDLIIPHHYTFYDFIINKYRGKSGPMFNFDVHDDVRLTHDAKIEKDESHAGKVIERSWYNRNKHIFPASRWELFNPEVIREKYTIHGK</sequence>
<dbReference type="GeneID" id="28973642"/>
<dbReference type="EMBL" id="KQ474075">
    <property type="protein sequence ID" value="KPV76969.1"/>
    <property type="molecule type" value="Genomic_DNA"/>
</dbReference>
<evidence type="ECO:0000259" key="2">
    <source>
        <dbReference type="Pfam" id="PF04921"/>
    </source>
</evidence>
<dbReference type="GO" id="GO:0005634">
    <property type="term" value="C:nucleus"/>
    <property type="evidence" value="ECO:0007669"/>
    <property type="project" value="InterPro"/>
</dbReference>
<protein>
    <recommendedName>
        <fullName evidence="2">FAM50A/XAP5 C-terminal domain-containing protein</fullName>
    </recommendedName>
</protein>
<dbReference type="Pfam" id="PF04921">
    <property type="entry name" value="XAP5"/>
    <property type="match status" value="1"/>
</dbReference>
<feature type="compositionally biased region" description="Basic residues" evidence="1">
    <location>
        <begin position="94"/>
        <end position="104"/>
    </location>
</feature>
<organism evidence="3 4">
    <name type="scientific">Rhodotorula graminis (strain WP1)</name>
    <dbReference type="NCBI Taxonomy" id="578459"/>
    <lineage>
        <taxon>Eukaryota</taxon>
        <taxon>Fungi</taxon>
        <taxon>Dikarya</taxon>
        <taxon>Basidiomycota</taxon>
        <taxon>Pucciniomycotina</taxon>
        <taxon>Microbotryomycetes</taxon>
        <taxon>Sporidiobolales</taxon>
        <taxon>Sporidiobolaceae</taxon>
        <taxon>Rhodotorula</taxon>
    </lineage>
</organism>